<feature type="region of interest" description="Disordered" evidence="8">
    <location>
        <begin position="267"/>
        <end position="290"/>
    </location>
</feature>
<keyword evidence="2" id="KW-0479">Metal-binding</keyword>
<dbReference type="GO" id="GO:0008270">
    <property type="term" value="F:zinc ion binding"/>
    <property type="evidence" value="ECO:0007669"/>
    <property type="project" value="UniProtKB-KW"/>
</dbReference>
<comment type="subcellular location">
    <subcellularLocation>
        <location evidence="1">Nucleus</location>
    </subcellularLocation>
</comment>
<accession>A0AAD9R5J8</accession>
<evidence type="ECO:0000256" key="7">
    <source>
        <dbReference type="PROSITE-ProRule" id="PRU00042"/>
    </source>
</evidence>
<dbReference type="AlphaFoldDB" id="A0AAD9R5J8"/>
<dbReference type="Gene3D" id="3.30.160.60">
    <property type="entry name" value="Classic Zinc Finger"/>
    <property type="match status" value="2"/>
</dbReference>
<dbReference type="SUPFAM" id="SSF57667">
    <property type="entry name" value="beta-beta-alpha zinc fingers"/>
    <property type="match status" value="2"/>
</dbReference>
<evidence type="ECO:0000313" key="10">
    <source>
        <dbReference type="EMBL" id="KAK2573562.1"/>
    </source>
</evidence>
<feature type="domain" description="C2H2-type" evidence="9">
    <location>
        <begin position="652"/>
        <end position="679"/>
    </location>
</feature>
<feature type="compositionally biased region" description="Basic and acidic residues" evidence="8">
    <location>
        <begin position="15"/>
        <end position="24"/>
    </location>
</feature>
<evidence type="ECO:0000256" key="5">
    <source>
        <dbReference type="ARBA" id="ARBA00022833"/>
    </source>
</evidence>
<evidence type="ECO:0000256" key="1">
    <source>
        <dbReference type="ARBA" id="ARBA00004123"/>
    </source>
</evidence>
<dbReference type="Pfam" id="PF13465">
    <property type="entry name" value="zf-H2C2_2"/>
    <property type="match status" value="1"/>
</dbReference>
<feature type="compositionally biased region" description="Polar residues" evidence="8">
    <location>
        <begin position="333"/>
        <end position="349"/>
    </location>
</feature>
<feature type="region of interest" description="Disordered" evidence="8">
    <location>
        <begin position="1"/>
        <end position="24"/>
    </location>
</feature>
<dbReference type="GO" id="GO:0000981">
    <property type="term" value="F:DNA-binding transcription factor activity, RNA polymerase II-specific"/>
    <property type="evidence" value="ECO:0007669"/>
    <property type="project" value="TreeGrafter"/>
</dbReference>
<keyword evidence="5" id="KW-0862">Zinc</keyword>
<keyword evidence="11" id="KW-1185">Reference proteome</keyword>
<gene>
    <name evidence="10" type="ORF">P5673_001231</name>
</gene>
<feature type="domain" description="C2H2-type" evidence="9">
    <location>
        <begin position="680"/>
        <end position="707"/>
    </location>
</feature>
<dbReference type="Pfam" id="PF00096">
    <property type="entry name" value="zf-C2H2"/>
    <property type="match status" value="1"/>
</dbReference>
<dbReference type="FunFam" id="3.30.160.60:FF:000112">
    <property type="entry name" value="Mds1 and evi1 complex locus protein"/>
    <property type="match status" value="1"/>
</dbReference>
<sequence>MPRSFLVKTTKRRDHQTEMESNTDHCSTKKEDLFASQNAMSFDRYEDTLRRLYKLSGESMWLRHGHKLKQRDTRREKIASEASCMRTVTAKQTTGNREQIPPQLWFFPPLSKKDLHNNLNCCSPGSEKEALAPFDLIYDKERENVSIFNRDLKTREDKVTKTCDTNYFGTQESVNQNDYFPANHVNIRSAKWIPPLFYPFPRLKFIAQDPRENGEHYIMVPFEHGSSRNRILVSTKRPLARDEGEKTSTDKNDFECEENLHIPSKRRKEYETEKVRHKEEVGDFEESSAEEQKKACETEKLSPKSFPSFKGDCKQKELIKLARDTKPFGPEGNQRTPEPNVSNGEQMHSAKQSECKKAVTKEHLLGDDLKCDFQKRYSSRDWYVPAPFVSRVVEEAGNTGISQRSSVWIPRKTNIWNDVLEDLSKRNSWEGKGFWGNVIQSEVFSTDDNPKIYPPHFPVNPVSPNDNHRVHENSISLNQLESKRRQKVRAVSPDHSNINITGRLSDDPQMGTVKPVRIDECISPSGCRDYGQFSNLLRSPDHAKAYEGVELQGGNKQGDPYPSLLYRKVEDVDSDKTNGKVFSDHSTLALLNKERKTPRAIPEVPLILSSPPSPFWTGTNNGSGTKHFDALTGKRPERSTKGRQNSTTNHHHRCEICNRSFPLRRLLNRHLKTHSFYKRHPCKYCDKGFNDTFDLKRHVRTHTGIKPFKCDKCDKSFTQRCSLEAHQSRIHGITHEFGFRERRSKVFVCEDCGATFKEDQSEFMNHVAHYHPEKDKPQSALSKRNNRITKVGF</sequence>
<feature type="region of interest" description="Disordered" evidence="8">
    <location>
        <begin position="629"/>
        <end position="649"/>
    </location>
</feature>
<dbReference type="InterPro" id="IPR027756">
    <property type="entry name" value="Ovo-like"/>
</dbReference>
<evidence type="ECO:0000313" key="11">
    <source>
        <dbReference type="Proteomes" id="UP001249851"/>
    </source>
</evidence>
<evidence type="ECO:0000256" key="8">
    <source>
        <dbReference type="SAM" id="MobiDB-lite"/>
    </source>
</evidence>
<evidence type="ECO:0000256" key="6">
    <source>
        <dbReference type="ARBA" id="ARBA00023242"/>
    </source>
</evidence>
<dbReference type="PROSITE" id="PS00028">
    <property type="entry name" value="ZINC_FINGER_C2H2_1"/>
    <property type="match status" value="3"/>
</dbReference>
<feature type="region of interest" description="Disordered" evidence="8">
    <location>
        <begin position="324"/>
        <end position="349"/>
    </location>
</feature>
<dbReference type="EMBL" id="JARQWQ010000002">
    <property type="protein sequence ID" value="KAK2573562.1"/>
    <property type="molecule type" value="Genomic_DNA"/>
</dbReference>
<reference evidence="10" key="2">
    <citation type="journal article" date="2023" name="Science">
        <title>Genomic signatures of disease resistance in endangered staghorn corals.</title>
        <authorList>
            <person name="Vollmer S.V."/>
            <person name="Selwyn J.D."/>
            <person name="Despard B.A."/>
            <person name="Roesel C.L."/>
        </authorList>
    </citation>
    <scope>NUCLEOTIDE SEQUENCE</scope>
    <source>
        <strain evidence="10">K2</strain>
    </source>
</reference>
<dbReference type="GO" id="GO:0000978">
    <property type="term" value="F:RNA polymerase II cis-regulatory region sequence-specific DNA binding"/>
    <property type="evidence" value="ECO:0007669"/>
    <property type="project" value="TreeGrafter"/>
</dbReference>
<dbReference type="Proteomes" id="UP001249851">
    <property type="component" value="Unassembled WGS sequence"/>
</dbReference>
<evidence type="ECO:0000256" key="3">
    <source>
        <dbReference type="ARBA" id="ARBA00022737"/>
    </source>
</evidence>
<feature type="compositionally biased region" description="Basic and acidic residues" evidence="8">
    <location>
        <begin position="268"/>
        <end position="281"/>
    </location>
</feature>
<keyword evidence="6" id="KW-0539">Nucleus</keyword>
<dbReference type="FunFam" id="3.30.160.60:FF:000452">
    <property type="entry name" value="Transcription factor Ovo-like 2"/>
    <property type="match status" value="1"/>
</dbReference>
<evidence type="ECO:0000256" key="4">
    <source>
        <dbReference type="ARBA" id="ARBA00022771"/>
    </source>
</evidence>
<organism evidence="10 11">
    <name type="scientific">Acropora cervicornis</name>
    <name type="common">Staghorn coral</name>
    <dbReference type="NCBI Taxonomy" id="6130"/>
    <lineage>
        <taxon>Eukaryota</taxon>
        <taxon>Metazoa</taxon>
        <taxon>Cnidaria</taxon>
        <taxon>Anthozoa</taxon>
        <taxon>Hexacorallia</taxon>
        <taxon>Scleractinia</taxon>
        <taxon>Astrocoeniina</taxon>
        <taxon>Acroporidae</taxon>
        <taxon>Acropora</taxon>
    </lineage>
</organism>
<evidence type="ECO:0000259" key="9">
    <source>
        <dbReference type="PROSITE" id="PS50157"/>
    </source>
</evidence>
<proteinExistence type="predicted"/>
<dbReference type="SMART" id="SM00355">
    <property type="entry name" value="ZnF_C2H2"/>
    <property type="match status" value="4"/>
</dbReference>
<evidence type="ECO:0000256" key="2">
    <source>
        <dbReference type="ARBA" id="ARBA00022723"/>
    </source>
</evidence>
<dbReference type="InterPro" id="IPR013087">
    <property type="entry name" value="Znf_C2H2_type"/>
</dbReference>
<dbReference type="PANTHER" id="PTHR10032">
    <property type="entry name" value="ZINC FINGER PROTEIN WITH KRAB AND SCAN DOMAINS"/>
    <property type="match status" value="1"/>
</dbReference>
<dbReference type="PROSITE" id="PS50157">
    <property type="entry name" value="ZINC_FINGER_C2H2_2"/>
    <property type="match status" value="3"/>
</dbReference>
<reference evidence="10" key="1">
    <citation type="journal article" date="2023" name="G3 (Bethesda)">
        <title>Whole genome assembly and annotation of the endangered Caribbean coral Acropora cervicornis.</title>
        <authorList>
            <person name="Selwyn J.D."/>
            <person name="Vollmer S.V."/>
        </authorList>
    </citation>
    <scope>NUCLEOTIDE SEQUENCE</scope>
    <source>
        <strain evidence="10">K2</strain>
    </source>
</reference>
<keyword evidence="4 7" id="KW-0863">Zinc-finger</keyword>
<dbReference type="GO" id="GO:0005634">
    <property type="term" value="C:nucleus"/>
    <property type="evidence" value="ECO:0007669"/>
    <property type="project" value="UniProtKB-SubCell"/>
</dbReference>
<comment type="caution">
    <text evidence="10">The sequence shown here is derived from an EMBL/GenBank/DDBJ whole genome shotgun (WGS) entry which is preliminary data.</text>
</comment>
<dbReference type="InterPro" id="IPR036236">
    <property type="entry name" value="Znf_C2H2_sf"/>
</dbReference>
<protein>
    <submittedName>
        <fullName evidence="10">Transcription factor ovo-like-like protein lin-48</fullName>
    </submittedName>
</protein>
<feature type="compositionally biased region" description="Basic and acidic residues" evidence="8">
    <location>
        <begin position="629"/>
        <end position="640"/>
    </location>
</feature>
<keyword evidence="3" id="KW-0677">Repeat</keyword>
<name>A0AAD9R5J8_ACRCE</name>
<dbReference type="PANTHER" id="PTHR10032:SF271">
    <property type="entry name" value="RH12261P-RELATED"/>
    <property type="match status" value="1"/>
</dbReference>
<feature type="domain" description="C2H2-type" evidence="9">
    <location>
        <begin position="708"/>
        <end position="731"/>
    </location>
</feature>